<dbReference type="EMBL" id="PDNB01000042">
    <property type="protein sequence ID" value="PGH13747.1"/>
    <property type="molecule type" value="Genomic_DNA"/>
</dbReference>
<sequence>MQRLLSIFFIFLPILLVAGDPSPAENADIPSILEKAPQAPGTIVDSLLGSDLGQLKLPVPLGDGNVLDLELNPSVLTEPTKQDVSPEPVTSGTPSRRRRTHARDITPLTPRNN</sequence>
<feature type="chain" id="PRO_5013129462" evidence="2">
    <location>
        <begin position="20"/>
        <end position="113"/>
    </location>
</feature>
<reference evidence="3 4" key="1">
    <citation type="submission" date="2017-10" db="EMBL/GenBank/DDBJ databases">
        <title>Comparative genomics in systemic dimorphic fungi from Ajellomycetaceae.</title>
        <authorList>
            <person name="Munoz J.F."/>
            <person name="Mcewen J.G."/>
            <person name="Clay O.K."/>
            <person name="Cuomo C.A."/>
        </authorList>
    </citation>
    <scope>NUCLEOTIDE SEQUENCE [LARGE SCALE GENOMIC DNA]</scope>
    <source>
        <strain evidence="3 4">UAMH5409</strain>
    </source>
</reference>
<dbReference type="Proteomes" id="UP000223968">
    <property type="component" value="Unassembled WGS sequence"/>
</dbReference>
<gene>
    <name evidence="3" type="ORF">AJ79_03446</name>
</gene>
<keyword evidence="2" id="KW-0732">Signal</keyword>
<evidence type="ECO:0000256" key="2">
    <source>
        <dbReference type="SAM" id="SignalP"/>
    </source>
</evidence>
<evidence type="ECO:0000313" key="3">
    <source>
        <dbReference type="EMBL" id="PGH13747.1"/>
    </source>
</evidence>
<feature type="region of interest" description="Disordered" evidence="1">
    <location>
        <begin position="73"/>
        <end position="113"/>
    </location>
</feature>
<feature type="compositionally biased region" description="Polar residues" evidence="1">
    <location>
        <begin position="74"/>
        <end position="94"/>
    </location>
</feature>
<keyword evidence="4" id="KW-1185">Reference proteome</keyword>
<organism evidence="3 4">
    <name type="scientific">Helicocarpus griseus UAMH5409</name>
    <dbReference type="NCBI Taxonomy" id="1447875"/>
    <lineage>
        <taxon>Eukaryota</taxon>
        <taxon>Fungi</taxon>
        <taxon>Dikarya</taxon>
        <taxon>Ascomycota</taxon>
        <taxon>Pezizomycotina</taxon>
        <taxon>Eurotiomycetes</taxon>
        <taxon>Eurotiomycetidae</taxon>
        <taxon>Onygenales</taxon>
        <taxon>Ajellomycetaceae</taxon>
        <taxon>Helicocarpus</taxon>
    </lineage>
</organism>
<feature type="signal peptide" evidence="2">
    <location>
        <begin position="1"/>
        <end position="19"/>
    </location>
</feature>
<name>A0A2B7XZ50_9EURO</name>
<dbReference type="AlphaFoldDB" id="A0A2B7XZ50"/>
<proteinExistence type="predicted"/>
<accession>A0A2B7XZ50</accession>
<protein>
    <submittedName>
        <fullName evidence="3">Uncharacterized protein</fullName>
    </submittedName>
</protein>
<evidence type="ECO:0000256" key="1">
    <source>
        <dbReference type="SAM" id="MobiDB-lite"/>
    </source>
</evidence>
<evidence type="ECO:0000313" key="4">
    <source>
        <dbReference type="Proteomes" id="UP000223968"/>
    </source>
</evidence>
<comment type="caution">
    <text evidence="3">The sequence shown here is derived from an EMBL/GenBank/DDBJ whole genome shotgun (WGS) entry which is preliminary data.</text>
</comment>